<reference evidence="1" key="1">
    <citation type="submission" date="2014-05" db="EMBL/GenBank/DDBJ databases">
        <authorList>
            <person name="Chronopoulou M."/>
        </authorList>
    </citation>
    <scope>NUCLEOTIDE SEQUENCE</scope>
    <source>
        <tissue evidence="1">Whole organism</tissue>
    </source>
</reference>
<proteinExistence type="predicted"/>
<feature type="non-terminal residue" evidence="1">
    <location>
        <position position="74"/>
    </location>
</feature>
<dbReference type="EMBL" id="HACA01002857">
    <property type="protein sequence ID" value="CDW20218.1"/>
    <property type="molecule type" value="Transcribed_RNA"/>
</dbReference>
<evidence type="ECO:0000313" key="1">
    <source>
        <dbReference type="EMBL" id="CDW20218.1"/>
    </source>
</evidence>
<sequence length="74" mass="9041">MWRGGGFHLKNCRSKSGFLNFFDRKMQFVREIDEKCVRFESCNLHQGYFMYNLQFLPLRTFSLIRNNKARHFNN</sequence>
<accession>A0A0K2T2G0</accession>
<protein>
    <submittedName>
        <fullName evidence="1">Uncharacterized protein</fullName>
    </submittedName>
</protein>
<name>A0A0K2T2G0_LEPSM</name>
<organism evidence="1">
    <name type="scientific">Lepeophtheirus salmonis</name>
    <name type="common">Salmon louse</name>
    <name type="synonym">Caligus salmonis</name>
    <dbReference type="NCBI Taxonomy" id="72036"/>
    <lineage>
        <taxon>Eukaryota</taxon>
        <taxon>Metazoa</taxon>
        <taxon>Ecdysozoa</taxon>
        <taxon>Arthropoda</taxon>
        <taxon>Crustacea</taxon>
        <taxon>Multicrustacea</taxon>
        <taxon>Hexanauplia</taxon>
        <taxon>Copepoda</taxon>
        <taxon>Siphonostomatoida</taxon>
        <taxon>Caligidae</taxon>
        <taxon>Lepeophtheirus</taxon>
    </lineage>
</organism>
<dbReference type="AlphaFoldDB" id="A0A0K2T2G0"/>